<feature type="active site" description="Nucleophile" evidence="4 5">
    <location>
        <position position="54"/>
    </location>
</feature>
<dbReference type="HAMAP" id="MF_00171">
    <property type="entry name" value="TruA"/>
    <property type="match status" value="1"/>
</dbReference>
<evidence type="ECO:0000256" key="7">
    <source>
        <dbReference type="RuleBase" id="RU003792"/>
    </source>
</evidence>
<proteinExistence type="inferred from homology"/>
<dbReference type="EMBL" id="PFIC01000106">
    <property type="protein sequence ID" value="PIX17322.1"/>
    <property type="molecule type" value="Genomic_DNA"/>
</dbReference>
<dbReference type="InterPro" id="IPR020103">
    <property type="entry name" value="PsdUridine_synth_cat_dom_sf"/>
</dbReference>
<gene>
    <name evidence="4" type="primary">truA</name>
    <name evidence="9" type="ORF">COZ71_03960</name>
</gene>
<comment type="caution">
    <text evidence="9">The sequence shown here is derived from an EMBL/GenBank/DDBJ whole genome shotgun (WGS) entry which is preliminary data.</text>
</comment>
<dbReference type="InterPro" id="IPR001406">
    <property type="entry name" value="PsdUridine_synth_TruA"/>
</dbReference>
<comment type="caution">
    <text evidence="4">Lacks conserved residue(s) required for the propagation of feature annotation.</text>
</comment>
<dbReference type="InterPro" id="IPR020095">
    <property type="entry name" value="PsdUridine_synth_TruA_C"/>
</dbReference>
<dbReference type="AlphaFoldDB" id="A0A2M7JD32"/>
<dbReference type="EC" id="5.4.99.12" evidence="4"/>
<dbReference type="Proteomes" id="UP000229297">
    <property type="component" value="Unassembled WGS sequence"/>
</dbReference>
<dbReference type="PIRSF" id="PIRSF001430">
    <property type="entry name" value="tRNA_psdUrid_synth"/>
    <property type="match status" value="1"/>
</dbReference>
<comment type="catalytic activity">
    <reaction evidence="4 7">
        <text>uridine(38/39/40) in tRNA = pseudouridine(38/39/40) in tRNA</text>
        <dbReference type="Rhea" id="RHEA:22376"/>
        <dbReference type="Rhea" id="RHEA-COMP:10085"/>
        <dbReference type="Rhea" id="RHEA-COMP:10087"/>
        <dbReference type="ChEBI" id="CHEBI:65314"/>
        <dbReference type="ChEBI" id="CHEBI:65315"/>
        <dbReference type="EC" id="5.4.99.12"/>
    </reaction>
</comment>
<dbReference type="PANTHER" id="PTHR11142:SF0">
    <property type="entry name" value="TRNA PSEUDOURIDINE SYNTHASE-LIKE 1"/>
    <property type="match status" value="1"/>
</dbReference>
<evidence type="ECO:0000256" key="6">
    <source>
        <dbReference type="PIRSR" id="PIRSR001430-2"/>
    </source>
</evidence>
<dbReference type="SUPFAM" id="SSF55120">
    <property type="entry name" value="Pseudouridine synthase"/>
    <property type="match status" value="1"/>
</dbReference>
<dbReference type="FunFam" id="3.30.70.580:FF:000001">
    <property type="entry name" value="tRNA pseudouridine synthase A"/>
    <property type="match status" value="1"/>
</dbReference>
<comment type="similarity">
    <text evidence="1 4 7">Belongs to the tRNA pseudouridine synthase TruA family.</text>
</comment>
<name>A0A2M7JD32_9BACT</name>
<dbReference type="GO" id="GO:0003723">
    <property type="term" value="F:RNA binding"/>
    <property type="evidence" value="ECO:0007669"/>
    <property type="project" value="InterPro"/>
</dbReference>
<dbReference type="Gene3D" id="3.30.70.660">
    <property type="entry name" value="Pseudouridine synthase I, catalytic domain, C-terminal subdomain"/>
    <property type="match status" value="1"/>
</dbReference>
<feature type="domain" description="Pseudouridine synthase I TruA alpha/beta" evidence="8">
    <location>
        <begin position="11"/>
        <end position="105"/>
    </location>
</feature>
<keyword evidence="3 4" id="KW-0413">Isomerase</keyword>
<dbReference type="NCBIfam" id="TIGR00071">
    <property type="entry name" value="hisT_truA"/>
    <property type="match status" value="1"/>
</dbReference>
<evidence type="ECO:0000313" key="10">
    <source>
        <dbReference type="Proteomes" id="UP000229297"/>
    </source>
</evidence>
<feature type="domain" description="Pseudouridine synthase I TruA alpha/beta" evidence="8">
    <location>
        <begin position="148"/>
        <end position="246"/>
    </location>
</feature>
<reference evidence="10" key="1">
    <citation type="submission" date="2017-09" db="EMBL/GenBank/DDBJ databases">
        <title>Depth-based differentiation of microbial function through sediment-hosted aquifers and enrichment of novel symbionts in the deep terrestrial subsurface.</title>
        <authorList>
            <person name="Probst A.J."/>
            <person name="Ladd B."/>
            <person name="Jarett J.K."/>
            <person name="Geller-Mcgrath D.E."/>
            <person name="Sieber C.M.K."/>
            <person name="Emerson J.B."/>
            <person name="Anantharaman K."/>
            <person name="Thomas B.C."/>
            <person name="Malmstrom R."/>
            <person name="Stieglmeier M."/>
            <person name="Klingl A."/>
            <person name="Woyke T."/>
            <person name="Ryan C.M."/>
            <person name="Banfield J.F."/>
        </authorList>
    </citation>
    <scope>NUCLEOTIDE SEQUENCE [LARGE SCALE GENOMIC DNA]</scope>
</reference>
<dbReference type="Pfam" id="PF01416">
    <property type="entry name" value="PseudoU_synth_1"/>
    <property type="match status" value="2"/>
</dbReference>
<dbReference type="PANTHER" id="PTHR11142">
    <property type="entry name" value="PSEUDOURIDYLATE SYNTHASE"/>
    <property type="match status" value="1"/>
</dbReference>
<keyword evidence="2 4" id="KW-0819">tRNA processing</keyword>
<feature type="binding site" evidence="4 6">
    <location>
        <position position="112"/>
    </location>
    <ligand>
        <name>substrate</name>
    </ligand>
</feature>
<dbReference type="InterPro" id="IPR020094">
    <property type="entry name" value="TruA/RsuA/RluB/E/F_N"/>
</dbReference>
<evidence type="ECO:0000256" key="1">
    <source>
        <dbReference type="ARBA" id="ARBA00009375"/>
    </source>
</evidence>
<dbReference type="Gene3D" id="3.30.70.580">
    <property type="entry name" value="Pseudouridine synthase I, catalytic domain, N-terminal subdomain"/>
    <property type="match status" value="1"/>
</dbReference>
<evidence type="ECO:0000256" key="2">
    <source>
        <dbReference type="ARBA" id="ARBA00022694"/>
    </source>
</evidence>
<dbReference type="GO" id="GO:0031119">
    <property type="term" value="P:tRNA pseudouridine synthesis"/>
    <property type="evidence" value="ECO:0007669"/>
    <property type="project" value="UniProtKB-UniRule"/>
</dbReference>
<evidence type="ECO:0000259" key="8">
    <source>
        <dbReference type="Pfam" id="PF01416"/>
    </source>
</evidence>
<protein>
    <recommendedName>
        <fullName evidence="4">tRNA pseudouridine synthase A</fullName>
        <ecNumber evidence="4">5.4.99.12</ecNumber>
    </recommendedName>
    <alternativeName>
        <fullName evidence="4">tRNA pseudouridine(38-40) synthase</fullName>
    </alternativeName>
    <alternativeName>
        <fullName evidence="4">tRNA pseudouridylate synthase I</fullName>
    </alternativeName>
    <alternativeName>
        <fullName evidence="4">tRNA-uridine isomerase I</fullName>
    </alternativeName>
</protein>
<sequence>MVKRNIKLCLRYDGTNYYGWQKQSNKITVSGALEKAIQTVTCESVRVFAASRIDAGAHAYGQVVNFQTNAKWDSSVFPKALSCNLPPDIVVYDAQDMLSNFHARFSAKWRRYQYLILNSLHPSPFYRNYAYFQPHQLDIDRMIEGAAFLVGKHDFSSFCTRVKTIENPIRTVKLLLIEKKGEFISMDIIADAFLYGMIRSIVGILIDVGKGKKTPNEVRDVLEARNRKIGPAVRPACGLYLVEVGY</sequence>
<dbReference type="CDD" id="cd02570">
    <property type="entry name" value="PseudoU_synth_EcTruA"/>
    <property type="match status" value="1"/>
</dbReference>
<evidence type="ECO:0000256" key="3">
    <source>
        <dbReference type="ARBA" id="ARBA00023235"/>
    </source>
</evidence>
<evidence type="ECO:0000256" key="4">
    <source>
        <dbReference type="HAMAP-Rule" id="MF_00171"/>
    </source>
</evidence>
<organism evidence="9 10">
    <name type="scientific">Candidatus Desantisbacteria bacterium CG_4_8_14_3_um_filter_40_12</name>
    <dbReference type="NCBI Taxonomy" id="1974545"/>
    <lineage>
        <taxon>Bacteria</taxon>
        <taxon>Candidatus Desantisiibacteriota</taxon>
    </lineage>
</organism>
<dbReference type="GO" id="GO:0160147">
    <property type="term" value="F:tRNA pseudouridine(38-40) synthase activity"/>
    <property type="evidence" value="ECO:0007669"/>
    <property type="project" value="UniProtKB-EC"/>
</dbReference>
<comment type="function">
    <text evidence="4">Formation of pseudouridine at positions 38, 39 and 40 in the anticodon stem and loop of transfer RNAs.</text>
</comment>
<comment type="subunit">
    <text evidence="4">Homodimer.</text>
</comment>
<accession>A0A2M7JD32</accession>
<evidence type="ECO:0000256" key="5">
    <source>
        <dbReference type="PIRSR" id="PIRSR001430-1"/>
    </source>
</evidence>
<dbReference type="InterPro" id="IPR020097">
    <property type="entry name" value="PsdUridine_synth_TruA_a/b_dom"/>
</dbReference>
<evidence type="ECO:0000313" key="9">
    <source>
        <dbReference type="EMBL" id="PIX17322.1"/>
    </source>
</evidence>